<feature type="region of interest" description="Disordered" evidence="1">
    <location>
        <begin position="482"/>
        <end position="521"/>
    </location>
</feature>
<feature type="compositionally biased region" description="Low complexity" evidence="1">
    <location>
        <begin position="262"/>
        <end position="276"/>
    </location>
</feature>
<dbReference type="AlphaFoldDB" id="A0A1B9GX15"/>
<accession>A0A1B9GX15</accession>
<evidence type="ECO:0000313" key="4">
    <source>
        <dbReference type="Proteomes" id="UP000092666"/>
    </source>
</evidence>
<protein>
    <recommendedName>
        <fullName evidence="2">DAGKc domain-containing protein</fullName>
    </recommendedName>
</protein>
<dbReference type="Gene3D" id="3.40.50.10330">
    <property type="entry name" value="Probable inorganic polyphosphate/atp-NAD kinase, domain 1"/>
    <property type="match status" value="1"/>
</dbReference>
<dbReference type="GO" id="GO:0046512">
    <property type="term" value="P:sphingosine biosynthetic process"/>
    <property type="evidence" value="ECO:0007669"/>
    <property type="project" value="TreeGrafter"/>
</dbReference>
<dbReference type="InterPro" id="IPR017438">
    <property type="entry name" value="ATP-NAD_kinase_N"/>
</dbReference>
<dbReference type="PROSITE" id="PS50146">
    <property type="entry name" value="DAGK"/>
    <property type="match status" value="1"/>
</dbReference>
<reference evidence="4" key="2">
    <citation type="submission" date="2013-12" db="EMBL/GenBank/DDBJ databases">
        <title>Evolution of pathogenesis and genome organization in the Tremellales.</title>
        <authorList>
            <person name="Cuomo C."/>
            <person name="Litvintseva A."/>
            <person name="Heitman J."/>
            <person name="Chen Y."/>
            <person name="Sun S."/>
            <person name="Springer D."/>
            <person name="Dromer F."/>
            <person name="Young S."/>
            <person name="Zeng Q."/>
            <person name="Chapman S."/>
            <person name="Gujja S."/>
            <person name="Saif S."/>
            <person name="Birren B."/>
        </authorList>
    </citation>
    <scope>NUCLEOTIDE SEQUENCE [LARGE SCALE GENOMIC DNA]</scope>
    <source>
        <strain evidence="4">BCC8398</strain>
    </source>
</reference>
<dbReference type="InterPro" id="IPR016064">
    <property type="entry name" value="NAD/diacylglycerol_kinase_sf"/>
</dbReference>
<name>A0A1B9GX15_9TREE</name>
<dbReference type="InterPro" id="IPR001206">
    <property type="entry name" value="Diacylglycerol_kinase_cat_dom"/>
</dbReference>
<reference evidence="3 4" key="1">
    <citation type="submission" date="2013-07" db="EMBL/GenBank/DDBJ databases">
        <title>The Genome Sequence of Cryptococcus heveanensis BCC8398.</title>
        <authorList>
            <consortium name="The Broad Institute Genome Sequencing Platform"/>
            <person name="Cuomo C."/>
            <person name="Litvintseva A."/>
            <person name="Chen Y."/>
            <person name="Heitman J."/>
            <person name="Sun S."/>
            <person name="Springer D."/>
            <person name="Dromer F."/>
            <person name="Young S.K."/>
            <person name="Zeng Q."/>
            <person name="Gargeya S."/>
            <person name="Fitzgerald M."/>
            <person name="Abouelleil A."/>
            <person name="Alvarado L."/>
            <person name="Berlin A.M."/>
            <person name="Chapman S.B."/>
            <person name="Dewar J."/>
            <person name="Goldberg J."/>
            <person name="Griggs A."/>
            <person name="Gujja S."/>
            <person name="Hansen M."/>
            <person name="Howarth C."/>
            <person name="Imamovic A."/>
            <person name="Larimer J."/>
            <person name="McCowan C."/>
            <person name="Murphy C."/>
            <person name="Pearson M."/>
            <person name="Priest M."/>
            <person name="Roberts A."/>
            <person name="Saif S."/>
            <person name="Shea T."/>
            <person name="Sykes S."/>
            <person name="Wortman J."/>
            <person name="Nusbaum C."/>
            <person name="Birren B."/>
        </authorList>
    </citation>
    <scope>NUCLEOTIDE SEQUENCE [LARGE SCALE GENOMIC DNA]</scope>
    <source>
        <strain evidence="3 4">BCC8398</strain>
    </source>
</reference>
<sequence length="646" mass="69646">MVQETIHIVVNPAAGHGKAPELINQYVVPILNHLAVPCKVQKTTRAAHEREIAQSIYYEAVQTQPQIEEDGEGVKRIPVLIGGGDGTAHEFVQGVLEAQAGAQAAAGGNVNWELIVVPAGSGNALFSSLFPPGTPASPAIQAVLSKLPLSLSELFTEEVIYQLSSLFSYLSKAIPALPLPLTRTSLLPSLPSYANSPADIKAQIDAPAITSHIVLSTSLHAAILHTSDELRERYPGVERFKIAAQRNVTSLFHARMKLYPRATGSHDSGSADSAHANQRATASGPRRPVEQYDPKTGQWVQPFTAYPDARSKVEWDEQAGVWALEGPFAYLVSTATVDRFESNFVISPLTSLRPRKDTAQAQAQDSQVQGSEIEPTSSVLIAESGVDNDHNNDDGYPSTDSDESNSHSDPYIYLTILRPLRDPLIKSTPAAKRGSVWSKRAFQVIGQAYQGGKHVNLTLPPQPISDATTTAAPSIAELIARRKQERATEKQGQADGRTGEVRNAGGESEDGVKDDDESRFRLDERGEGAVVVESFRVGGFDWIPYPSLPSASAETEQPTSSSSSNNNEDTKAEEQGPFTIGDAKLICADGAIYHLPEGGVAQVRLDVDVGVGVDIDGNVEFRSKSDGVSRPDSRTREREARFFVYA</sequence>
<evidence type="ECO:0000259" key="2">
    <source>
        <dbReference type="PROSITE" id="PS50146"/>
    </source>
</evidence>
<dbReference type="EMBL" id="KI669498">
    <property type="protein sequence ID" value="OCF35578.1"/>
    <property type="molecule type" value="Genomic_DNA"/>
</dbReference>
<dbReference type="STRING" id="1296120.A0A1B9GX15"/>
<evidence type="ECO:0000313" key="3">
    <source>
        <dbReference type="EMBL" id="OCF35578.1"/>
    </source>
</evidence>
<keyword evidence="4" id="KW-1185">Reference proteome</keyword>
<dbReference type="InterPro" id="IPR050187">
    <property type="entry name" value="Lipid_Phosphate_FormReg"/>
</dbReference>
<feature type="region of interest" description="Disordered" evidence="1">
    <location>
        <begin position="262"/>
        <end position="300"/>
    </location>
</feature>
<evidence type="ECO:0000256" key="1">
    <source>
        <dbReference type="SAM" id="MobiDB-lite"/>
    </source>
</evidence>
<dbReference type="GO" id="GO:0016020">
    <property type="term" value="C:membrane"/>
    <property type="evidence" value="ECO:0007669"/>
    <property type="project" value="TreeGrafter"/>
</dbReference>
<dbReference type="OrthoDB" id="336240at2759"/>
<dbReference type="Pfam" id="PF00781">
    <property type="entry name" value="DAGK_cat"/>
    <property type="match status" value="1"/>
</dbReference>
<gene>
    <name evidence="3" type="ORF">I316_02633</name>
</gene>
<feature type="compositionally biased region" description="Polar residues" evidence="1">
    <location>
        <begin position="359"/>
        <end position="379"/>
    </location>
</feature>
<feature type="region of interest" description="Disordered" evidence="1">
    <location>
        <begin position="548"/>
        <end position="574"/>
    </location>
</feature>
<organism evidence="3 4">
    <name type="scientific">Kwoniella heveanensis BCC8398</name>
    <dbReference type="NCBI Taxonomy" id="1296120"/>
    <lineage>
        <taxon>Eukaryota</taxon>
        <taxon>Fungi</taxon>
        <taxon>Dikarya</taxon>
        <taxon>Basidiomycota</taxon>
        <taxon>Agaricomycotina</taxon>
        <taxon>Tremellomycetes</taxon>
        <taxon>Tremellales</taxon>
        <taxon>Cryptococcaceae</taxon>
        <taxon>Kwoniella</taxon>
    </lineage>
</organism>
<dbReference type="SUPFAM" id="SSF111331">
    <property type="entry name" value="NAD kinase/diacylglycerol kinase-like"/>
    <property type="match status" value="1"/>
</dbReference>
<proteinExistence type="predicted"/>
<dbReference type="GO" id="GO:0005737">
    <property type="term" value="C:cytoplasm"/>
    <property type="evidence" value="ECO:0007669"/>
    <property type="project" value="TreeGrafter"/>
</dbReference>
<feature type="region of interest" description="Disordered" evidence="1">
    <location>
        <begin position="355"/>
        <end position="408"/>
    </location>
</feature>
<feature type="compositionally biased region" description="Polar residues" evidence="1">
    <location>
        <begin position="549"/>
        <end position="559"/>
    </location>
</feature>
<dbReference type="GO" id="GO:0001727">
    <property type="term" value="F:lipid kinase activity"/>
    <property type="evidence" value="ECO:0007669"/>
    <property type="project" value="TreeGrafter"/>
</dbReference>
<dbReference type="PANTHER" id="PTHR12358">
    <property type="entry name" value="SPHINGOSINE KINASE"/>
    <property type="match status" value="1"/>
</dbReference>
<dbReference type="Proteomes" id="UP000092666">
    <property type="component" value="Unassembled WGS sequence"/>
</dbReference>
<dbReference type="PANTHER" id="PTHR12358:SF105">
    <property type="entry name" value="DAGKC DOMAIN-CONTAINING PROTEIN"/>
    <property type="match status" value="1"/>
</dbReference>
<feature type="domain" description="DAGKc" evidence="2">
    <location>
        <begin position="1"/>
        <end position="158"/>
    </location>
</feature>